<keyword evidence="2 5" id="KW-0812">Transmembrane</keyword>
<proteinExistence type="predicted"/>
<dbReference type="InterPro" id="IPR022369">
    <property type="entry name" value="Integral_membrane_TerC_rswitch"/>
</dbReference>
<gene>
    <name evidence="7" type="ORF">JKP88DRAFT_269233</name>
</gene>
<feature type="transmembrane region" description="Helical" evidence="5">
    <location>
        <begin position="154"/>
        <end position="174"/>
    </location>
</feature>
<keyword evidence="3 5" id="KW-1133">Transmembrane helix</keyword>
<dbReference type="Pfam" id="PF03741">
    <property type="entry name" value="TerC"/>
    <property type="match status" value="1"/>
</dbReference>
<feature type="signal peptide" evidence="6">
    <location>
        <begin position="1"/>
        <end position="20"/>
    </location>
</feature>
<dbReference type="PANTHER" id="PTHR30238:SF0">
    <property type="entry name" value="THYLAKOID MEMBRANE PROTEIN TERC, CHLOROPLASTIC"/>
    <property type="match status" value="1"/>
</dbReference>
<dbReference type="AlphaFoldDB" id="A0A835YKR2"/>
<keyword evidence="6" id="KW-0732">Signal</keyword>
<accession>A0A835YKR2</accession>
<sequence length="362" mass="38954">MRLAAAALLTLCLASRHVQAFAPSPCQQRHLISSPARAASPYARPASIAAQPLEQACRRGECSRLWNSKLNMPRDETPDPDRYKVAVRNSLISIAAAAAFGAGISVVQGSEAAVGYFAGYVVEQSLSVDNLFVFLLLFEYFNVPISYQQRVLRWGIVGAVILRGVFIALGEAALESFQPVLLGFAAILMVSAYKLFTEEEGGEADLTDNQVVQFSSKILKATDQYDGDKFFTMVDGVRRATPLLLVLVCVELSDLVFAVDSIPAVFGCTRDPFLVYTSNIFAIVNLRSLYTVLSNAVGDLEYLRPAVAGVLAFVGAKLAAEYFGYEVDTLLSLGVISTLLGGGVALSLLKGDEEGEEGKQEA</sequence>
<feature type="chain" id="PRO_5032457757" evidence="6">
    <location>
        <begin position="21"/>
        <end position="362"/>
    </location>
</feature>
<evidence type="ECO:0000256" key="6">
    <source>
        <dbReference type="SAM" id="SignalP"/>
    </source>
</evidence>
<evidence type="ECO:0000313" key="8">
    <source>
        <dbReference type="Proteomes" id="UP000664859"/>
    </source>
</evidence>
<organism evidence="7 8">
    <name type="scientific">Tribonema minus</name>
    <dbReference type="NCBI Taxonomy" id="303371"/>
    <lineage>
        <taxon>Eukaryota</taxon>
        <taxon>Sar</taxon>
        <taxon>Stramenopiles</taxon>
        <taxon>Ochrophyta</taxon>
        <taxon>PX clade</taxon>
        <taxon>Xanthophyceae</taxon>
        <taxon>Tribonematales</taxon>
        <taxon>Tribonemataceae</taxon>
        <taxon>Tribonema</taxon>
    </lineage>
</organism>
<evidence type="ECO:0000256" key="1">
    <source>
        <dbReference type="ARBA" id="ARBA00004141"/>
    </source>
</evidence>
<evidence type="ECO:0000256" key="2">
    <source>
        <dbReference type="ARBA" id="ARBA00022692"/>
    </source>
</evidence>
<comment type="caution">
    <text evidence="7">The sequence shown here is derived from an EMBL/GenBank/DDBJ whole genome shotgun (WGS) entry which is preliminary data.</text>
</comment>
<name>A0A835YKR2_9STRA</name>
<dbReference type="PANTHER" id="PTHR30238">
    <property type="entry name" value="MEMBRANE BOUND PREDICTED REDOX MODULATOR"/>
    <property type="match status" value="1"/>
</dbReference>
<dbReference type="EMBL" id="JAFCMP010000547">
    <property type="protein sequence ID" value="KAG5175642.1"/>
    <property type="molecule type" value="Genomic_DNA"/>
</dbReference>
<evidence type="ECO:0000256" key="3">
    <source>
        <dbReference type="ARBA" id="ARBA00022989"/>
    </source>
</evidence>
<comment type="subcellular location">
    <subcellularLocation>
        <location evidence="1">Membrane</location>
        <topology evidence="1">Multi-pass membrane protein</topology>
    </subcellularLocation>
</comment>
<dbReference type="InterPro" id="IPR005496">
    <property type="entry name" value="Integral_membrane_TerC"/>
</dbReference>
<keyword evidence="8" id="KW-1185">Reference proteome</keyword>
<keyword evidence="4 5" id="KW-0472">Membrane</keyword>
<evidence type="ECO:0000313" key="7">
    <source>
        <dbReference type="EMBL" id="KAG5175642.1"/>
    </source>
</evidence>
<dbReference type="Proteomes" id="UP000664859">
    <property type="component" value="Unassembled WGS sequence"/>
</dbReference>
<dbReference type="GO" id="GO:0016020">
    <property type="term" value="C:membrane"/>
    <property type="evidence" value="ECO:0007669"/>
    <property type="project" value="UniProtKB-SubCell"/>
</dbReference>
<evidence type="ECO:0000256" key="5">
    <source>
        <dbReference type="SAM" id="Phobius"/>
    </source>
</evidence>
<dbReference type="NCBIfam" id="TIGR03718">
    <property type="entry name" value="R_switched_Alx"/>
    <property type="match status" value="1"/>
</dbReference>
<evidence type="ECO:0000256" key="4">
    <source>
        <dbReference type="ARBA" id="ARBA00023136"/>
    </source>
</evidence>
<dbReference type="OrthoDB" id="417520at2759"/>
<protein>
    <submittedName>
        <fullName evidence="7">Integral membrane protein TerC family-domain-containing protein</fullName>
    </submittedName>
</protein>
<reference evidence="7" key="1">
    <citation type="submission" date="2021-02" db="EMBL/GenBank/DDBJ databases">
        <title>First Annotated Genome of the Yellow-green Alga Tribonema minus.</title>
        <authorList>
            <person name="Mahan K.M."/>
        </authorList>
    </citation>
    <scope>NUCLEOTIDE SEQUENCE</scope>
    <source>
        <strain evidence="7">UTEX B ZZ1240</strain>
    </source>
</reference>